<name>A0A0B4E4V4_9FLAO</name>
<keyword evidence="3" id="KW-1185">Reference proteome</keyword>
<keyword evidence="1" id="KW-1133">Transmembrane helix</keyword>
<accession>A0A0B4E4V4</accession>
<evidence type="ECO:0000313" key="2">
    <source>
        <dbReference type="EMBL" id="KIC61638.1"/>
    </source>
</evidence>
<protein>
    <submittedName>
        <fullName evidence="2">Uncharacterized protein</fullName>
    </submittedName>
</protein>
<proteinExistence type="predicted"/>
<gene>
    <name evidence="2" type="ORF">RM51_14630</name>
</gene>
<dbReference type="Proteomes" id="UP000031167">
    <property type="component" value="Unassembled WGS sequence"/>
</dbReference>
<organism evidence="2 3">
    <name type="scientific">Chryseobacterium taiwanense</name>
    <dbReference type="NCBI Taxonomy" id="363331"/>
    <lineage>
        <taxon>Bacteria</taxon>
        <taxon>Pseudomonadati</taxon>
        <taxon>Bacteroidota</taxon>
        <taxon>Flavobacteriia</taxon>
        <taxon>Flavobacteriales</taxon>
        <taxon>Weeksellaceae</taxon>
        <taxon>Chryseobacterium group</taxon>
        <taxon>Chryseobacterium</taxon>
    </lineage>
</organism>
<dbReference type="EMBL" id="JWTA01000015">
    <property type="protein sequence ID" value="KIC61638.1"/>
    <property type="molecule type" value="Genomic_DNA"/>
</dbReference>
<keyword evidence="1" id="KW-0812">Transmembrane</keyword>
<reference evidence="2 3" key="1">
    <citation type="submission" date="2014-12" db="EMBL/GenBank/DDBJ databases">
        <title>Genome sequencing of Chryseobacterium taiwanense TPW19.</title>
        <authorList>
            <person name="Tan P.W."/>
            <person name="Chan K.-G."/>
        </authorList>
    </citation>
    <scope>NUCLEOTIDE SEQUENCE [LARGE SCALE GENOMIC DNA]</scope>
    <source>
        <strain evidence="2 3">TPW19</strain>
    </source>
</reference>
<comment type="caution">
    <text evidence="2">The sequence shown here is derived from an EMBL/GenBank/DDBJ whole genome shotgun (WGS) entry which is preliminary data.</text>
</comment>
<dbReference type="RefSeq" id="WP_039371160.1">
    <property type="nucleotide sequence ID" value="NZ_JWTA01000015.1"/>
</dbReference>
<sequence>MIRSAKNAEILGESLTQVGFNIDNSLGAVLGGIPISMGFDYQSAALVGSFLASFENCFALAFRYFERKILKKVKM</sequence>
<keyword evidence="1" id="KW-0472">Membrane</keyword>
<feature type="transmembrane region" description="Helical" evidence="1">
    <location>
        <begin position="44"/>
        <end position="65"/>
    </location>
</feature>
<dbReference type="STRING" id="363331.RM51_14630"/>
<dbReference type="AlphaFoldDB" id="A0A0B4E4V4"/>
<evidence type="ECO:0000313" key="3">
    <source>
        <dbReference type="Proteomes" id="UP000031167"/>
    </source>
</evidence>
<evidence type="ECO:0000256" key="1">
    <source>
        <dbReference type="SAM" id="Phobius"/>
    </source>
</evidence>